<dbReference type="PANTHER" id="PTHR21337">
    <property type="entry name" value="PHOSPHO-2-DEHYDRO-3-DEOXYHEPTONATE ALDOLASE 1, 2"/>
    <property type="match status" value="1"/>
</dbReference>
<evidence type="ECO:0000313" key="7">
    <source>
        <dbReference type="Proteomes" id="UP000006854"/>
    </source>
</evidence>
<dbReference type="UniPathway" id="UPA00053">
    <property type="reaction ID" value="UER00084"/>
</dbReference>
<dbReference type="EMBL" id="FR845719">
    <property type="protein sequence ID" value="CCA54204.1"/>
    <property type="molecule type" value="Genomic_DNA"/>
</dbReference>
<evidence type="ECO:0000313" key="6">
    <source>
        <dbReference type="EMBL" id="CCA54204.1"/>
    </source>
</evidence>
<feature type="binding site" evidence="3">
    <location>
        <position position="301"/>
    </location>
    <ligand>
        <name>phosphoenolpyruvate</name>
        <dbReference type="ChEBI" id="CHEBI:58702"/>
    </ligand>
</feature>
<dbReference type="KEGG" id="sve:SVEN_0917"/>
<proteinExistence type="inferred from homology"/>
<dbReference type="InterPro" id="IPR002480">
    <property type="entry name" value="DAHP_synth_2"/>
</dbReference>
<feature type="binding site" evidence="3">
    <location>
        <position position="374"/>
    </location>
    <ligand>
        <name>Mn(2+)</name>
        <dbReference type="ChEBI" id="CHEBI:29035"/>
    </ligand>
</feature>
<dbReference type="PANTHER" id="PTHR21337:SF0">
    <property type="entry name" value="PHOSPHO-2-DEHYDRO-3-DEOXYHEPTONATE ALDOLASE"/>
    <property type="match status" value="1"/>
</dbReference>
<evidence type="ECO:0000256" key="2">
    <source>
        <dbReference type="ARBA" id="ARBA00022679"/>
    </source>
</evidence>
<dbReference type="EC" id="2.5.1.54" evidence="4"/>
<feature type="binding site" evidence="3">
    <location>
        <position position="270"/>
    </location>
    <ligand>
        <name>phosphoenolpyruvate</name>
        <dbReference type="ChEBI" id="CHEBI:58702"/>
    </ligand>
</feature>
<dbReference type="PATRIC" id="fig|953739.5.peg.2963"/>
<feature type="binding site" evidence="3">
    <location>
        <position position="401"/>
    </location>
    <ligand>
        <name>Mn(2+)</name>
        <dbReference type="ChEBI" id="CHEBI:29035"/>
    </ligand>
</feature>
<comment type="catalytic activity">
    <reaction evidence="4">
        <text>D-erythrose 4-phosphate + phosphoenolpyruvate + H2O = 7-phospho-2-dehydro-3-deoxy-D-arabino-heptonate + phosphate</text>
        <dbReference type="Rhea" id="RHEA:14717"/>
        <dbReference type="ChEBI" id="CHEBI:15377"/>
        <dbReference type="ChEBI" id="CHEBI:16897"/>
        <dbReference type="ChEBI" id="CHEBI:43474"/>
        <dbReference type="ChEBI" id="CHEBI:58394"/>
        <dbReference type="ChEBI" id="CHEBI:58702"/>
        <dbReference type="EC" id="2.5.1.54"/>
    </reaction>
</comment>
<gene>
    <name evidence="6" type="ordered locus">SVEN_0917</name>
</gene>
<dbReference type="HOGENOM" id="CLU_026885_0_1_11"/>
<keyword evidence="3" id="KW-0104">Cadmium</keyword>
<feature type="binding site" evidence="3">
    <location>
        <position position="333"/>
    </location>
    <ligand>
        <name>Mn(2+)</name>
        <dbReference type="ChEBI" id="CHEBI:29035"/>
    </ligand>
</feature>
<sequence>MTPPVRTTPYDPHHSPAGGVPTRAEETTMHATTTLAALTGRTAAQQPYWPDPDAVDTVERELAGLPVLTPEDEVVDLMNGMALVARGAALLVQGGDCAERFHEAVPDLVRRKVDNLQGLAAIMRAGSGLPAVALGRIAGQYGKPRSSPFETEESGAGRKMPSYCGDAVNEPEFEPAARTPEPRRLLTAYTCSQIVLDEIRRSWSGRPVLERVYTSHELLLLPYERPLVREGAHGTYSGSAHFGWIGERTRREDGAHVALAQAVHNPVGVKLGPTVSPEDAVALSRSLNPEGVPGRLTFIVRFGAKEVDELLPPVVRAVARHGAPVVWLCDPMHGNGLKLAGHKTRLIEPMRAETAAFVRTLREHGQWPAGLHLELTPDPVTECVSELDRPPRFTDYRSTCDPRLNPEQSADMVTHFLSLL</sequence>
<evidence type="ECO:0000256" key="1">
    <source>
        <dbReference type="ARBA" id="ARBA00008911"/>
    </source>
</evidence>
<keyword evidence="4" id="KW-0057">Aromatic amino acid biosynthesis</keyword>
<feature type="binding site" evidence="3">
    <location>
        <position position="97"/>
    </location>
    <ligand>
        <name>Mn(2+)</name>
        <dbReference type="ChEBI" id="CHEBI:29035"/>
    </ligand>
</feature>
<keyword evidence="7" id="KW-1185">Reference proteome</keyword>
<protein>
    <recommendedName>
        <fullName evidence="4">Phospho-2-dehydro-3-deoxyheptonate aldolase</fullName>
        <ecNumber evidence="4">2.5.1.54</ecNumber>
    </recommendedName>
</protein>
<evidence type="ECO:0000256" key="5">
    <source>
        <dbReference type="SAM" id="MobiDB-lite"/>
    </source>
</evidence>
<keyword evidence="2 4" id="KW-0808">Transferase</keyword>
<organism evidence="6 7">
    <name type="scientific">Streptomyces venezuelae (strain ATCC 10712 / CBS 650.69 / DSM 40230 / JCM 4526 / NBRC 13096 / PD 04745)</name>
    <dbReference type="NCBI Taxonomy" id="953739"/>
    <lineage>
        <taxon>Bacteria</taxon>
        <taxon>Bacillati</taxon>
        <taxon>Actinomycetota</taxon>
        <taxon>Actinomycetes</taxon>
        <taxon>Kitasatosporales</taxon>
        <taxon>Streptomycetaceae</taxon>
        <taxon>Streptomyces</taxon>
    </lineage>
</organism>
<feature type="binding site" evidence="3">
    <location>
        <position position="136"/>
    </location>
    <ligand>
        <name>phosphoenolpyruvate</name>
        <dbReference type="ChEBI" id="CHEBI:58702"/>
    </ligand>
</feature>
<keyword evidence="3" id="KW-0464">Manganese</keyword>
<dbReference type="SUPFAM" id="SSF51569">
    <property type="entry name" value="Aldolase"/>
    <property type="match status" value="1"/>
</dbReference>
<dbReference type="InterPro" id="IPR013785">
    <property type="entry name" value="Aldolase_TIM"/>
</dbReference>
<dbReference type="GO" id="GO:0008652">
    <property type="term" value="P:amino acid biosynthetic process"/>
    <property type="evidence" value="ECO:0007669"/>
    <property type="project" value="UniProtKB-KW"/>
</dbReference>
<feature type="region of interest" description="Disordered" evidence="5">
    <location>
        <begin position="1"/>
        <end position="25"/>
    </location>
</feature>
<dbReference type="GO" id="GO:0009073">
    <property type="term" value="P:aromatic amino acid family biosynthetic process"/>
    <property type="evidence" value="ECO:0007669"/>
    <property type="project" value="UniProtKB-KW"/>
</dbReference>
<dbReference type="eggNOG" id="COG3200">
    <property type="taxonomic scope" value="Bacteria"/>
</dbReference>
<name>F2RB76_STRVP</name>
<keyword evidence="4" id="KW-0028">Amino-acid biosynthesis</keyword>
<evidence type="ECO:0000256" key="3">
    <source>
        <dbReference type="PIRSR" id="PIRSR602480-1"/>
    </source>
</evidence>
<dbReference type="Proteomes" id="UP000006854">
    <property type="component" value="Chromosome"/>
</dbReference>
<evidence type="ECO:0000256" key="4">
    <source>
        <dbReference type="RuleBase" id="RU363071"/>
    </source>
</evidence>
<dbReference type="GO" id="GO:0009423">
    <property type="term" value="P:chorismate biosynthetic process"/>
    <property type="evidence" value="ECO:0007669"/>
    <property type="project" value="UniProtKB-UniPathway"/>
</dbReference>
<dbReference type="STRING" id="953739.SVEN_0917"/>
<dbReference type="Gene3D" id="3.20.20.70">
    <property type="entry name" value="Aldolase class I"/>
    <property type="match status" value="1"/>
</dbReference>
<dbReference type="Pfam" id="PF01474">
    <property type="entry name" value="DAHP_synth_2"/>
    <property type="match status" value="2"/>
</dbReference>
<feature type="binding site" evidence="3">
    <location>
        <begin position="247"/>
        <end position="248"/>
    </location>
    <ligand>
        <name>phosphoenolpyruvate</name>
        <dbReference type="ChEBI" id="CHEBI:58702"/>
    </ligand>
</feature>
<reference evidence="6 7" key="1">
    <citation type="journal article" date="2011" name="BMC Genomics">
        <title>Genome-wide analysis of the role of GlnR in Streptomyces venezuelae provides new insights into global nitrogen regulation in actinomycetes.</title>
        <authorList>
            <person name="Pullan S.T."/>
            <person name="Bibb M.J."/>
            <person name="Merrick M."/>
        </authorList>
    </citation>
    <scope>NUCLEOTIDE SEQUENCE [LARGE SCALE GENOMIC DNA]</scope>
    <source>
        <strain evidence="6">ATCC 10712</strain>
    </source>
</reference>
<dbReference type="GO" id="GO:0003849">
    <property type="term" value="F:3-deoxy-7-phosphoheptulonate synthase activity"/>
    <property type="evidence" value="ECO:0007669"/>
    <property type="project" value="UniProtKB-EC"/>
</dbReference>
<dbReference type="AlphaFoldDB" id="F2RB76"/>
<accession>F2RB76</accession>
<comment type="cofactor">
    <cofactor evidence="3">
        <name>Mn(2+)</name>
        <dbReference type="ChEBI" id="CHEBI:29035"/>
    </cofactor>
    <cofactor evidence="3">
        <name>Co(2+)</name>
        <dbReference type="ChEBI" id="CHEBI:48828"/>
    </cofactor>
    <cofactor evidence="3">
        <name>Cd(2+)</name>
        <dbReference type="ChEBI" id="CHEBI:48775"/>
    </cofactor>
    <text evidence="3">Binds 1 divalent cation per subunit. The enzyme is active with manganese, cobalt or cadmium ions.</text>
</comment>
<keyword evidence="3" id="KW-0170">Cobalt</keyword>
<comment type="pathway">
    <text evidence="4">Metabolic intermediate biosynthesis; chorismate biosynthesis; chorismate from D-erythrose 4-phosphate and phosphoenolpyruvate: step 1/7.</text>
</comment>
<comment type="similarity">
    <text evidence="1 4">Belongs to the class-II DAHP synthase family.</text>
</comment>